<sequence length="123" mass="13623">MTGPSTEAARLALVQLHRELLDEQRKEVERVHGRLTAMQALQAATEDQRFAWLGPLAGLITELDAARAEQDEPRADAALVRVDALLRVPDPATAFGYRYLDALQQHPAVVLAHRDLVAALPRR</sequence>
<organism evidence="1">
    <name type="scientific">Paraconexibacter sp. AEG42_29</name>
    <dbReference type="NCBI Taxonomy" id="2997339"/>
    <lineage>
        <taxon>Bacteria</taxon>
        <taxon>Bacillati</taxon>
        <taxon>Actinomycetota</taxon>
        <taxon>Thermoleophilia</taxon>
        <taxon>Solirubrobacterales</taxon>
        <taxon>Paraconexibacteraceae</taxon>
        <taxon>Paraconexibacter</taxon>
    </lineage>
</organism>
<protein>
    <submittedName>
        <fullName evidence="1">Uncharacterized protein</fullName>
    </submittedName>
</protein>
<accession>A0AAU7AU31</accession>
<name>A0AAU7AU31_9ACTN</name>
<reference evidence="1" key="1">
    <citation type="submission" date="2022-12" db="EMBL/GenBank/DDBJ databases">
        <title>Paraconexibacter alkalitolerans sp. nov. and Baekduia alba sp. nov., isolated from soil and emended description of the genera Paraconexibacter (Chun et al., 2020) and Baekduia (An et al., 2020).</title>
        <authorList>
            <person name="Vieira S."/>
            <person name="Huber K.J."/>
            <person name="Geppert A."/>
            <person name="Wolf J."/>
            <person name="Neumann-Schaal M."/>
            <person name="Muesken M."/>
            <person name="Overmann J."/>
        </authorList>
    </citation>
    <scope>NUCLEOTIDE SEQUENCE</scope>
    <source>
        <strain evidence="1">AEG42_29</strain>
    </source>
</reference>
<dbReference type="KEGG" id="parq:DSM112329_01963"/>
<gene>
    <name evidence="1" type="ORF">DSM112329_01963</name>
</gene>
<evidence type="ECO:0000313" key="1">
    <source>
        <dbReference type="EMBL" id="XAY05119.1"/>
    </source>
</evidence>
<dbReference type="EMBL" id="CP114014">
    <property type="protein sequence ID" value="XAY05119.1"/>
    <property type="molecule type" value="Genomic_DNA"/>
</dbReference>
<dbReference type="RefSeq" id="WP_354701637.1">
    <property type="nucleotide sequence ID" value="NZ_CP114014.1"/>
</dbReference>
<dbReference type="AlphaFoldDB" id="A0AAU7AU31"/>
<proteinExistence type="predicted"/>